<feature type="chain" id="PRO_5045378480" evidence="1">
    <location>
        <begin position="21"/>
        <end position="1357"/>
    </location>
</feature>
<gene>
    <name evidence="2" type="ORF">ACFPVY_13840</name>
</gene>
<evidence type="ECO:0000313" key="2">
    <source>
        <dbReference type="EMBL" id="MFC6097733.1"/>
    </source>
</evidence>
<keyword evidence="1" id="KW-0732">Signal</keyword>
<name>A0ABW1PQ74_9FLAO</name>
<sequence>MRSKILLLLLNLLFLSTLSAQNVAVKNNSKKPVGSAGRGILAVLSADYSAVNSSCPSANNGSVIVYGEGGITPYVSYSIAGSATQTNTTGVFTSLAPGTYDVSVTDSNGDVATRTGIVISEIPNIAISPVTGNVCLGSSTLLTASGASTYNWSSVPVDPSLNTSNVGAVQSVSPTQQTVYTATSTVPATNLVFNGDFSLGNLGFISNYTYANPTSGSLATGDYGVVTNPNTWFTGFTNCVDHTTGTGSQLVVNGSLTSATNNTIWEQHIAVGAAQNYTFSYWLQSVSAASPSVVSVFINGVLQGVASPTATACGWTQYTYTWNSVANTLANIQIIENGGGDFAIDDISFIGNSSCSLTASSTISVNPAPTATISGTAKMCVDAGNSPVVTFVGANGTPPYTFSYNINGGATQTVASLPGSSSVTVPVNTTAPGTFVYNLVNISDSSNPNCSQAATGSATITVIARATAAFTGNASICPNTTSILSFTGTPGATVIFKSSDGSFFTVVIGANGTATFTPPTVAVTTVYTLVLVNSNPAGCSSEISGTVTFTVNRTGCASVLAGDVNLSDVAAICNVGDTRDLSASYQEIGATTQYTVASIPYCPPFPFTGGIQMPITSDDDYTASFDLPFDFCFYGQSYDFVRVGDNGVITFGLPYTTVYGANCPYILNGTVPNTGFNIRNAIYGIFTDMETTNNPGPNTVINYQVLGSYPCRAFVVSFNEVPAYGGACTDPQYRTTSQIVMYEISNIIDVYVQKRTPCMGWESGRGLIGIQNAAGTLASVPPGRNTGAWTATNEAWRFTPSGTSIVNFSWLDENGAVISNNTNITVAPTQTTTYTAQAVYQTCANTSVVTTKAVTIEVFEDRSLEPENLLNCNNAPFDLTQNTATVLAGLPDASEFYISYYSNAIDAQNQVSPITTPQAYNIVGQTQTIYMTIIDPNSCVRVKPFTITSVIPVPDSPDDVSECGSYVLPALNSGNYFSGPNGTGTPYFANDVIDESILMYIFVQAPNSNCSAENSFQITISDPPATVTPSDFHVCDDNFDGFAEFILSEKNDEITGGNATYAVTYYLTQADAENSDNEITSVPFQNTVANTQIIYVRVQNASDDPNTDCYTLGTLTLVVDPKPEILSDIPDYVLCDENTPGDQTEIFDLTTKYDEIVADQTGLDISFYTTEALAIAGDSPIAPANAYSAGPQETIWIRVTDTATECFSVSSFNLVVNPLPTIAPVETYFVCSIPSDQNVGEFDLSTQSDDISGNATNVTVTYYYTAAEAIAADPLTALPLLYTSDGNNPQTIYVNVKDNTTNCFSLTTLQLGVVSSPDAVTPTALEVCDDNNDGFAAFNLSLKTGEITGGDTTLVVT</sequence>
<evidence type="ECO:0000313" key="3">
    <source>
        <dbReference type="Proteomes" id="UP001596287"/>
    </source>
</evidence>
<organism evidence="2 3">
    <name type="scientific">Flavobacterium qiangtangense</name>
    <dbReference type="NCBI Taxonomy" id="1442595"/>
    <lineage>
        <taxon>Bacteria</taxon>
        <taxon>Pseudomonadati</taxon>
        <taxon>Bacteroidota</taxon>
        <taxon>Flavobacteriia</taxon>
        <taxon>Flavobacteriales</taxon>
        <taxon>Flavobacteriaceae</taxon>
        <taxon>Flavobacterium</taxon>
    </lineage>
</organism>
<feature type="signal peptide" evidence="1">
    <location>
        <begin position="1"/>
        <end position="20"/>
    </location>
</feature>
<dbReference type="Proteomes" id="UP001596287">
    <property type="component" value="Unassembled WGS sequence"/>
</dbReference>
<reference evidence="3" key="1">
    <citation type="journal article" date="2019" name="Int. J. Syst. Evol. Microbiol.">
        <title>The Global Catalogue of Microorganisms (GCM) 10K type strain sequencing project: providing services to taxonomists for standard genome sequencing and annotation.</title>
        <authorList>
            <consortium name="The Broad Institute Genomics Platform"/>
            <consortium name="The Broad Institute Genome Sequencing Center for Infectious Disease"/>
            <person name="Wu L."/>
            <person name="Ma J."/>
        </authorList>
    </citation>
    <scope>NUCLEOTIDE SEQUENCE [LARGE SCALE GENOMIC DNA]</scope>
    <source>
        <strain evidence="3">CCUG 49679</strain>
    </source>
</reference>
<accession>A0ABW1PQ74</accession>
<dbReference type="EMBL" id="JBHSQB010000010">
    <property type="protein sequence ID" value="MFC6097733.1"/>
    <property type="molecule type" value="Genomic_DNA"/>
</dbReference>
<proteinExistence type="predicted"/>
<feature type="non-terminal residue" evidence="2">
    <location>
        <position position="1357"/>
    </location>
</feature>
<comment type="caution">
    <text evidence="2">The sequence shown here is derived from an EMBL/GenBank/DDBJ whole genome shotgun (WGS) entry which is preliminary data.</text>
</comment>
<evidence type="ECO:0000256" key="1">
    <source>
        <dbReference type="SAM" id="SignalP"/>
    </source>
</evidence>
<protein>
    <submittedName>
        <fullName evidence="2">Uncharacterized protein</fullName>
    </submittedName>
</protein>
<keyword evidence="3" id="KW-1185">Reference proteome</keyword>